<name>A0A9Q4EVP0_9BACI</name>
<dbReference type="HAMAP" id="MF_00632">
    <property type="entry name" value="UPF0234"/>
    <property type="match status" value="1"/>
</dbReference>
<dbReference type="InterPro" id="IPR035571">
    <property type="entry name" value="UPF0234-like_C"/>
</dbReference>
<evidence type="ECO:0000256" key="3">
    <source>
        <dbReference type="HAMAP-Rule" id="MF_00632"/>
    </source>
</evidence>
<dbReference type="Proteomes" id="UP001066278">
    <property type="component" value="Unassembled WGS sequence"/>
</dbReference>
<dbReference type="InterPro" id="IPR035570">
    <property type="entry name" value="UPF0234_N"/>
</dbReference>
<comment type="caution">
    <text evidence="4">The sequence shown here is derived from an EMBL/GenBank/DDBJ whole genome shotgun (WGS) entry which is preliminary data.</text>
</comment>
<dbReference type="PANTHER" id="PTHR30476:SF0">
    <property type="entry name" value="UPF0234 PROTEIN YAJQ"/>
    <property type="match status" value="1"/>
</dbReference>
<organism evidence="4 5">
    <name type="scientific">Bacillus inaquosorum</name>
    <dbReference type="NCBI Taxonomy" id="483913"/>
    <lineage>
        <taxon>Bacteria</taxon>
        <taxon>Bacillati</taxon>
        <taxon>Bacillota</taxon>
        <taxon>Bacilli</taxon>
        <taxon>Bacillales</taxon>
        <taxon>Bacillaceae</taxon>
        <taxon>Bacillus</taxon>
    </lineage>
</organism>
<dbReference type="RefSeq" id="WP_003239368.1">
    <property type="nucleotide sequence ID" value="NZ_CBCSBO010000001.1"/>
</dbReference>
<dbReference type="Gene3D" id="3.30.70.860">
    <property type="match status" value="1"/>
</dbReference>
<dbReference type="FunFam" id="3.30.70.990:FF:000002">
    <property type="entry name" value="UPF0234 protein LEP1GSC067_4943"/>
    <property type="match status" value="1"/>
</dbReference>
<dbReference type="Pfam" id="PF04461">
    <property type="entry name" value="YajQ"/>
    <property type="match status" value="1"/>
</dbReference>
<evidence type="ECO:0000256" key="2">
    <source>
        <dbReference type="ARBA" id="ARBA00093450"/>
    </source>
</evidence>
<dbReference type="FunFam" id="3.30.70.860:FF:000003">
    <property type="entry name" value="UPF0234 protein YBT020_06460"/>
    <property type="match status" value="1"/>
</dbReference>
<evidence type="ECO:0000313" key="4">
    <source>
        <dbReference type="EMBL" id="MCY9230313.1"/>
    </source>
</evidence>
<gene>
    <name evidence="4" type="ORF">MOE99_13335</name>
</gene>
<dbReference type="SUPFAM" id="SSF89963">
    <property type="entry name" value="YajQ-like"/>
    <property type="match status" value="2"/>
</dbReference>
<dbReference type="InterPro" id="IPR036183">
    <property type="entry name" value="YajQ-like_sf"/>
</dbReference>
<dbReference type="GO" id="GO:0005829">
    <property type="term" value="C:cytosol"/>
    <property type="evidence" value="ECO:0007669"/>
    <property type="project" value="TreeGrafter"/>
</dbReference>
<dbReference type="KEGG" id="biq:AN935_05710"/>
<dbReference type="GO" id="GO:0000166">
    <property type="term" value="F:nucleotide binding"/>
    <property type="evidence" value="ECO:0007669"/>
    <property type="project" value="UniProtKB-UniRule"/>
</dbReference>
<dbReference type="Gene3D" id="3.30.70.990">
    <property type="entry name" value="YajQ-like, domain 2"/>
    <property type="match status" value="1"/>
</dbReference>
<accession>A0A9Q4EVP0</accession>
<dbReference type="InterPro" id="IPR007551">
    <property type="entry name" value="YajQ/Smlt4090-like"/>
</dbReference>
<comment type="function">
    <text evidence="3">Nucleotide-binding protein.</text>
</comment>
<evidence type="ECO:0000313" key="5">
    <source>
        <dbReference type="Proteomes" id="UP001066278"/>
    </source>
</evidence>
<keyword evidence="1 3" id="KW-0547">Nucleotide-binding</keyword>
<sequence length="163" mass="18216">MAKESSFDIVSKVELPEVQNAIQIALKEISTRYDFKGSKSDISLDKEELVLVSDDEFKLSQLKDVLVSKLIKRNVPTKNIDYGKVENASGGTVRQRAKLVQGIDKDNAKKINTIIKNSGLKVKSQVQDDQVRVTGKNKDDLQQIITAVRGADLPIDVQFINFR</sequence>
<reference evidence="4" key="1">
    <citation type="submission" date="2022-02" db="EMBL/GenBank/DDBJ databases">
        <title>Crop Bioprotection Bacillus Genome Sequencing.</title>
        <authorList>
            <person name="Dunlap C."/>
        </authorList>
    </citation>
    <scope>NUCLEOTIDE SEQUENCE</scope>
    <source>
        <strain evidence="4">T20C13</strain>
    </source>
</reference>
<dbReference type="GeneID" id="76977587"/>
<dbReference type="AlphaFoldDB" id="A0A9Q4EVP0"/>
<dbReference type="PANTHER" id="PTHR30476">
    <property type="entry name" value="UPF0234 PROTEIN YAJQ"/>
    <property type="match status" value="1"/>
</dbReference>
<comment type="similarity">
    <text evidence="2 3">Belongs to the YajQ family.</text>
</comment>
<proteinExistence type="inferred from homology"/>
<protein>
    <recommendedName>
        <fullName evidence="3">Nucleotide-binding protein MOE99_13335</fullName>
    </recommendedName>
</protein>
<dbReference type="CDD" id="cd11740">
    <property type="entry name" value="YajQ_like"/>
    <property type="match status" value="1"/>
</dbReference>
<dbReference type="EMBL" id="JALAXJ010000013">
    <property type="protein sequence ID" value="MCY9230313.1"/>
    <property type="molecule type" value="Genomic_DNA"/>
</dbReference>
<evidence type="ECO:0000256" key="1">
    <source>
        <dbReference type="ARBA" id="ARBA00022741"/>
    </source>
</evidence>
<dbReference type="NCBIfam" id="NF003819">
    <property type="entry name" value="PRK05412.1"/>
    <property type="match status" value="1"/>
</dbReference>